<accession>A0A7S2WSS8</accession>
<dbReference type="PANTHER" id="PTHR12802:SF155">
    <property type="entry name" value="DEUBIQUITINASE MYSM1"/>
    <property type="match status" value="1"/>
</dbReference>
<evidence type="ECO:0000256" key="7">
    <source>
        <dbReference type="ARBA" id="ARBA00023125"/>
    </source>
</evidence>
<feature type="domain" description="SANT" evidence="12">
    <location>
        <begin position="131"/>
        <end position="174"/>
    </location>
</feature>
<dbReference type="FunFam" id="1.10.10.60:FF:000151">
    <property type="entry name" value="histone H2A deubiquitinase MYSM1 isoform X2"/>
    <property type="match status" value="1"/>
</dbReference>
<evidence type="ECO:0000256" key="2">
    <source>
        <dbReference type="ARBA" id="ARBA00022723"/>
    </source>
</evidence>
<evidence type="ECO:0000259" key="12">
    <source>
        <dbReference type="PROSITE" id="PS51293"/>
    </source>
</evidence>
<evidence type="ECO:0000256" key="8">
    <source>
        <dbReference type="ARBA" id="ARBA00023163"/>
    </source>
</evidence>
<feature type="region of interest" description="Disordered" evidence="10">
    <location>
        <begin position="184"/>
        <end position="296"/>
    </location>
</feature>
<evidence type="ECO:0008006" key="15">
    <source>
        <dbReference type="Google" id="ProtNLM"/>
    </source>
</evidence>
<dbReference type="AlphaFoldDB" id="A0A7S2WSS8"/>
<dbReference type="GO" id="GO:0046872">
    <property type="term" value="F:metal ion binding"/>
    <property type="evidence" value="ECO:0007669"/>
    <property type="project" value="UniProtKB-KW"/>
</dbReference>
<name>A0A7S2WSS8_9STRA</name>
<dbReference type="InterPro" id="IPR001005">
    <property type="entry name" value="SANT/Myb"/>
</dbReference>
<dbReference type="GO" id="GO:0003677">
    <property type="term" value="F:DNA binding"/>
    <property type="evidence" value="ECO:0007669"/>
    <property type="project" value="UniProtKB-KW"/>
</dbReference>
<evidence type="ECO:0000259" key="11">
    <source>
        <dbReference type="PROSITE" id="PS50090"/>
    </source>
</evidence>
<evidence type="ECO:0000256" key="6">
    <source>
        <dbReference type="ARBA" id="ARBA00023049"/>
    </source>
</evidence>
<evidence type="ECO:0000313" key="14">
    <source>
        <dbReference type="EMBL" id="CAD9705585.1"/>
    </source>
</evidence>
<dbReference type="Gene3D" id="1.10.10.60">
    <property type="entry name" value="Homeodomain-like"/>
    <property type="match status" value="1"/>
</dbReference>
<evidence type="ECO:0000256" key="5">
    <source>
        <dbReference type="ARBA" id="ARBA00023015"/>
    </source>
</evidence>
<keyword evidence="2" id="KW-0479">Metal-binding</keyword>
<dbReference type="CDD" id="cd00167">
    <property type="entry name" value="SANT"/>
    <property type="match status" value="1"/>
</dbReference>
<dbReference type="PROSITE" id="PS51293">
    <property type="entry name" value="SANT"/>
    <property type="match status" value="1"/>
</dbReference>
<feature type="region of interest" description="Disordered" evidence="10">
    <location>
        <begin position="50"/>
        <end position="132"/>
    </location>
</feature>
<evidence type="ECO:0000256" key="1">
    <source>
        <dbReference type="ARBA" id="ARBA00022670"/>
    </source>
</evidence>
<keyword evidence="6" id="KW-0482">Metalloprotease</keyword>
<dbReference type="Pfam" id="PF00249">
    <property type="entry name" value="Myb_DNA-binding"/>
    <property type="match status" value="1"/>
</dbReference>
<feature type="domain" description="HTH myb-type" evidence="13">
    <location>
        <begin position="128"/>
        <end position="182"/>
    </location>
</feature>
<evidence type="ECO:0000256" key="3">
    <source>
        <dbReference type="ARBA" id="ARBA00022801"/>
    </source>
</evidence>
<feature type="region of interest" description="Disordered" evidence="10">
    <location>
        <begin position="367"/>
        <end position="410"/>
    </location>
</feature>
<feature type="domain" description="Myb-like" evidence="11">
    <location>
        <begin position="128"/>
        <end position="178"/>
    </location>
</feature>
<feature type="compositionally biased region" description="Polar residues" evidence="10">
    <location>
        <begin position="67"/>
        <end position="84"/>
    </location>
</feature>
<dbReference type="InterPro" id="IPR017930">
    <property type="entry name" value="Myb_dom"/>
</dbReference>
<feature type="compositionally biased region" description="Low complexity" evidence="10">
    <location>
        <begin position="102"/>
        <end position="111"/>
    </location>
</feature>
<dbReference type="SMART" id="SM00717">
    <property type="entry name" value="SANT"/>
    <property type="match status" value="1"/>
</dbReference>
<feature type="compositionally biased region" description="Low complexity" evidence="10">
    <location>
        <begin position="218"/>
        <end position="240"/>
    </location>
</feature>
<evidence type="ECO:0000259" key="13">
    <source>
        <dbReference type="PROSITE" id="PS51294"/>
    </source>
</evidence>
<gene>
    <name evidence="14" type="ORF">RMAR1173_LOCUS17110</name>
</gene>
<dbReference type="EMBL" id="HBHJ01025926">
    <property type="protein sequence ID" value="CAD9705585.1"/>
    <property type="molecule type" value="Transcribed_RNA"/>
</dbReference>
<dbReference type="PROSITE" id="PS51294">
    <property type="entry name" value="HTH_MYB"/>
    <property type="match status" value="1"/>
</dbReference>
<evidence type="ECO:0000256" key="4">
    <source>
        <dbReference type="ARBA" id="ARBA00022833"/>
    </source>
</evidence>
<dbReference type="PROSITE" id="PS50090">
    <property type="entry name" value="MYB_LIKE"/>
    <property type="match status" value="1"/>
</dbReference>
<keyword evidence="9" id="KW-0539">Nucleus</keyword>
<keyword evidence="7" id="KW-0238">DNA-binding</keyword>
<keyword evidence="3" id="KW-0378">Hydrolase</keyword>
<dbReference type="InterPro" id="IPR009057">
    <property type="entry name" value="Homeodomain-like_sf"/>
</dbReference>
<dbReference type="InterPro" id="IPR017884">
    <property type="entry name" value="SANT_dom"/>
</dbReference>
<dbReference type="GO" id="GO:0008237">
    <property type="term" value="F:metallopeptidase activity"/>
    <property type="evidence" value="ECO:0007669"/>
    <property type="project" value="UniProtKB-KW"/>
</dbReference>
<dbReference type="SUPFAM" id="SSF46689">
    <property type="entry name" value="Homeodomain-like"/>
    <property type="match status" value="1"/>
</dbReference>
<feature type="compositionally biased region" description="Polar residues" evidence="10">
    <location>
        <begin position="184"/>
        <end position="193"/>
    </location>
</feature>
<sequence>MGFSDAHLHTSVHPSAGALHSAVNPSGLGEDPMRVGVPYPGSLVSISMDTSMPIPGSRSAPGLGLARTSSSLPHRPNSSATSRGNDAGFLAPDPATFHQQPAASASLSRGHGSSGGGSSGASGSSSSGVKENTGRWTMEEHNMFLEGLKLHGKGWKQIAQMIKTRTVVQIRTHAQKYFQKLAKAQQNGNTTGEVTMDTRGGPATSSLPIPIPKGGGASSSSSGSGLGAAAASHASVVSGHGAAGGASSGAAGNGKKRKKSSSKRKSNQASVDGSEPSSGRRKVSSGRGAGSGGDAATSKRLAINISKLKSSISSPSPSSIMDVSFVTAGSGSAMPPELFPRDAGVEMESLLVDTAALDWLASDGQMVMTSSSGSSSSMSESSGDDTSDSERDAGAGSLFPAVESAPFGMEPGLDLMEQTMFDPTMDDEAFVSAFLGDSDWP</sequence>
<evidence type="ECO:0000256" key="9">
    <source>
        <dbReference type="ARBA" id="ARBA00023242"/>
    </source>
</evidence>
<dbReference type="GO" id="GO:0006508">
    <property type="term" value="P:proteolysis"/>
    <property type="evidence" value="ECO:0007669"/>
    <property type="project" value="UniProtKB-KW"/>
</dbReference>
<evidence type="ECO:0000256" key="10">
    <source>
        <dbReference type="SAM" id="MobiDB-lite"/>
    </source>
</evidence>
<keyword evidence="8" id="KW-0804">Transcription</keyword>
<keyword evidence="5" id="KW-0805">Transcription regulation</keyword>
<proteinExistence type="predicted"/>
<protein>
    <recommendedName>
        <fullName evidence="15">HTH myb-type domain-containing protein</fullName>
    </recommendedName>
</protein>
<dbReference type="NCBIfam" id="TIGR01557">
    <property type="entry name" value="myb_SHAQKYF"/>
    <property type="match status" value="1"/>
</dbReference>
<feature type="compositionally biased region" description="Low complexity" evidence="10">
    <location>
        <begin position="368"/>
        <end position="381"/>
    </location>
</feature>
<dbReference type="PANTHER" id="PTHR12802">
    <property type="entry name" value="SWI/SNF COMPLEX-RELATED"/>
    <property type="match status" value="1"/>
</dbReference>
<organism evidence="14">
    <name type="scientific">Rhizochromulina marina</name>
    <dbReference type="NCBI Taxonomy" id="1034831"/>
    <lineage>
        <taxon>Eukaryota</taxon>
        <taxon>Sar</taxon>
        <taxon>Stramenopiles</taxon>
        <taxon>Ochrophyta</taxon>
        <taxon>Dictyochophyceae</taxon>
        <taxon>Rhizochromulinales</taxon>
        <taxon>Rhizochromulina</taxon>
    </lineage>
</organism>
<keyword evidence="1" id="KW-0645">Protease</keyword>
<feature type="compositionally biased region" description="Basic residues" evidence="10">
    <location>
        <begin position="254"/>
        <end position="266"/>
    </location>
</feature>
<keyword evidence="4" id="KW-0862">Zinc</keyword>
<reference evidence="14" key="1">
    <citation type="submission" date="2021-01" db="EMBL/GenBank/DDBJ databases">
        <authorList>
            <person name="Corre E."/>
            <person name="Pelletier E."/>
            <person name="Niang G."/>
            <person name="Scheremetjew M."/>
            <person name="Finn R."/>
            <person name="Kale V."/>
            <person name="Holt S."/>
            <person name="Cochrane G."/>
            <person name="Meng A."/>
            <person name="Brown T."/>
            <person name="Cohen L."/>
        </authorList>
    </citation>
    <scope>NUCLEOTIDE SEQUENCE</scope>
    <source>
        <strain evidence="14">CCMP1243</strain>
    </source>
</reference>
<dbReference type="InterPro" id="IPR006447">
    <property type="entry name" value="Myb_dom_plants"/>
</dbReference>